<name>A0A1H7U609_AQUAM</name>
<dbReference type="SUPFAM" id="SSF51338">
    <property type="entry name" value="Composite domain of metallo-dependent hydrolases"/>
    <property type="match status" value="1"/>
</dbReference>
<dbReference type="GO" id="GO:0016810">
    <property type="term" value="F:hydrolase activity, acting on carbon-nitrogen (but not peptide) bonds"/>
    <property type="evidence" value="ECO:0007669"/>
    <property type="project" value="InterPro"/>
</dbReference>
<gene>
    <name evidence="2" type="ORF">SAMN04487910_3592</name>
</gene>
<accession>A0A1H7U609</accession>
<keyword evidence="3" id="KW-1185">Reference proteome</keyword>
<proteinExistence type="predicted"/>
<dbReference type="InterPro" id="IPR011059">
    <property type="entry name" value="Metal-dep_hydrolase_composite"/>
</dbReference>
<evidence type="ECO:0000259" key="1">
    <source>
        <dbReference type="Pfam" id="PF01979"/>
    </source>
</evidence>
<evidence type="ECO:0000313" key="2">
    <source>
        <dbReference type="EMBL" id="SEL92185.1"/>
    </source>
</evidence>
<dbReference type="InterPro" id="IPR051781">
    <property type="entry name" value="Metallo-dep_Hydrolase"/>
</dbReference>
<dbReference type="PANTHER" id="PTHR43135">
    <property type="entry name" value="ALPHA-D-RIBOSE 1-METHYLPHOSPHONATE 5-TRIPHOSPHATE DIPHOSPHATASE"/>
    <property type="match status" value="1"/>
</dbReference>
<dbReference type="Gene3D" id="2.30.40.10">
    <property type="entry name" value="Urease, subunit C, domain 1"/>
    <property type="match status" value="1"/>
</dbReference>
<evidence type="ECO:0000313" key="3">
    <source>
        <dbReference type="Proteomes" id="UP000198521"/>
    </source>
</evidence>
<dbReference type="SUPFAM" id="SSF51556">
    <property type="entry name" value="Metallo-dependent hydrolases"/>
    <property type="match status" value="1"/>
</dbReference>
<dbReference type="Gene3D" id="3.40.50.10910">
    <property type="entry name" value="Amidohydrolase"/>
    <property type="match status" value="1"/>
</dbReference>
<protein>
    <submittedName>
        <fullName evidence="2">Imidazolonepropionase</fullName>
    </submittedName>
</protein>
<dbReference type="Proteomes" id="UP000198521">
    <property type="component" value="Unassembled WGS sequence"/>
</dbReference>
<dbReference type="InterPro" id="IPR032466">
    <property type="entry name" value="Metal_Hydrolase"/>
</dbReference>
<dbReference type="STRING" id="1038014.SAMN04487910_3592"/>
<dbReference type="OrthoDB" id="9815657at2"/>
<dbReference type="AlphaFoldDB" id="A0A1H7U609"/>
<dbReference type="Gene3D" id="1.20.58.520">
    <property type="entry name" value="Amidohydrolase"/>
    <property type="match status" value="1"/>
</dbReference>
<dbReference type="PANTHER" id="PTHR43135:SF3">
    <property type="entry name" value="ALPHA-D-RIBOSE 1-METHYLPHOSPHONATE 5-TRIPHOSPHATE DIPHOSPHATASE"/>
    <property type="match status" value="1"/>
</dbReference>
<dbReference type="Pfam" id="PF01979">
    <property type="entry name" value="Amidohydro_1"/>
    <property type="match status" value="1"/>
</dbReference>
<dbReference type="EMBL" id="FOAB01000007">
    <property type="protein sequence ID" value="SEL92185.1"/>
    <property type="molecule type" value="Genomic_DNA"/>
</dbReference>
<organism evidence="2 3">
    <name type="scientific">Aquimarina amphilecti</name>
    <dbReference type="NCBI Taxonomy" id="1038014"/>
    <lineage>
        <taxon>Bacteria</taxon>
        <taxon>Pseudomonadati</taxon>
        <taxon>Bacteroidota</taxon>
        <taxon>Flavobacteriia</taxon>
        <taxon>Flavobacteriales</taxon>
        <taxon>Flavobacteriaceae</taxon>
        <taxon>Aquimarina</taxon>
    </lineage>
</organism>
<sequence length="440" mass="50356">MFKLSKSFISYCILMVINLGPLFSQSKSFAFEDVNIIPMNREVVLYNQRVIITNGKISKIEPVSVKITKNVDSVINAKGKYLIPGLAEMHYHLENNIQNEFKLLIANGVTAARNMAEYEGQDQIKIREEANTNKMLAPYYVTSGPYLKAENLQTVDDVIDVVENHKKRGYDFLKIADNLPKEIYLKLLEETTKYGIPVIGHGQRKLPLGYSLKMKSIAHIEEFMNIFSSEEKEDVKYLKEAAIKMKKSGVYVSPTLGIFEMIGRYADDDKFEILKKNDEIKYLPKKYAAYCMSDSIHYRTNSWFTAPESLIRLQNELEWQQRFTKILNNEKVPLLAGSDTYGLFLPGFSLHRELELIQESGLTPFETLKTATVNPAKYLERPLSGIIAEGKLADLVLLSKNPLEDIQNTKTIEGVMLKGKWLDRKALDLMLKEVEYTSKY</sequence>
<feature type="domain" description="Amidohydrolase-related" evidence="1">
    <location>
        <begin position="81"/>
        <end position="422"/>
    </location>
</feature>
<dbReference type="InterPro" id="IPR006680">
    <property type="entry name" value="Amidohydro-rel"/>
</dbReference>
<dbReference type="RefSeq" id="WP_091411002.1">
    <property type="nucleotide sequence ID" value="NZ_FOAB01000007.1"/>
</dbReference>
<reference evidence="2 3" key="1">
    <citation type="submission" date="2016-10" db="EMBL/GenBank/DDBJ databases">
        <authorList>
            <person name="de Groot N.N."/>
        </authorList>
    </citation>
    <scope>NUCLEOTIDE SEQUENCE [LARGE SCALE GENOMIC DNA]</scope>
    <source>
        <strain evidence="2 3">DSM 25232</strain>
    </source>
</reference>
<dbReference type="Gene3D" id="3.30.110.90">
    <property type="entry name" value="Amidohydrolase"/>
    <property type="match status" value="1"/>
</dbReference>